<feature type="signal peptide" evidence="1">
    <location>
        <begin position="1"/>
        <end position="30"/>
    </location>
</feature>
<dbReference type="InterPro" id="IPR028994">
    <property type="entry name" value="Integrin_alpha_N"/>
</dbReference>
<dbReference type="AlphaFoldDB" id="B0RNY6"/>
<dbReference type="HOGENOM" id="CLU_962943_0_0_6"/>
<reference evidence="2 3" key="1">
    <citation type="journal article" date="2008" name="J. Biotechnol.">
        <title>The genome of Xanthomonas campestris pv. campestris B100 and its use for the reconstruction of metabolic pathways involved in xanthan biosynthesis.</title>
        <authorList>
            <person name="Vorholter F.J."/>
            <person name="Schneiker S."/>
            <person name="Goesmann A."/>
            <person name="Krause L."/>
            <person name="Bekel T."/>
            <person name="Kaiser O."/>
            <person name="Linke B."/>
            <person name="Patschkowski T."/>
            <person name="Ruckert C."/>
            <person name="Schmid J."/>
            <person name="Sidhu V.K."/>
            <person name="Sieber V."/>
            <person name="Tauch A."/>
            <person name="Watt S.A."/>
            <person name="Weisshaar B."/>
            <person name="Becker A."/>
            <person name="Niehaus K."/>
            <person name="Puhler A."/>
        </authorList>
    </citation>
    <scope>NUCLEOTIDE SEQUENCE [LARGE SCALE GENOMIC DNA]</scope>
    <source>
        <strain evidence="2 3">B100</strain>
    </source>
</reference>
<dbReference type="SUPFAM" id="SSF69318">
    <property type="entry name" value="Integrin alpha N-terminal domain"/>
    <property type="match status" value="1"/>
</dbReference>
<evidence type="ECO:0000313" key="2">
    <source>
        <dbReference type="EMBL" id="CAP50171.1"/>
    </source>
</evidence>
<evidence type="ECO:0000256" key="1">
    <source>
        <dbReference type="SAM" id="SignalP"/>
    </source>
</evidence>
<proteinExistence type="predicted"/>
<feature type="chain" id="PRO_5002752280" evidence="1">
    <location>
        <begin position="31"/>
        <end position="299"/>
    </location>
</feature>
<sequence>MPPITRTPMRMHCRLLSLALTALLPLAAHAAAPPRAVMLVQTYDTQPADEPFEYVPVWLGRGVVQEATMPRSLIGQPLQLFDAGASTGAVRLTALSVDDNSMCGGTARLRFKGATSPTKPVLLSSVDLNPGQRFATRAATPSEQTELLRLIGESAQLRQKVKPAALNKALAAFAADRANDAASLQIFTDARAPQRRVAVLTQSHPTQTGNTESPTGVLTVFALLEHTGQRWQLRQGNAENGCDDCEGLPRSTHLLQFGDIDGNGTLDFVLSDSGYETYGFYLLLGEGDRWQSETLMGGC</sequence>
<gene>
    <name evidence="2" type="ORF">XCCB100_0828</name>
</gene>
<organism evidence="2 3">
    <name type="scientific">Xanthomonas campestris pv. campestris (strain B100)</name>
    <dbReference type="NCBI Taxonomy" id="509169"/>
    <lineage>
        <taxon>Bacteria</taxon>
        <taxon>Pseudomonadati</taxon>
        <taxon>Pseudomonadota</taxon>
        <taxon>Gammaproteobacteria</taxon>
        <taxon>Lysobacterales</taxon>
        <taxon>Lysobacteraceae</taxon>
        <taxon>Xanthomonas</taxon>
    </lineage>
</organism>
<name>B0RNY6_XANCB</name>
<evidence type="ECO:0000313" key="3">
    <source>
        <dbReference type="Proteomes" id="UP000001188"/>
    </source>
</evidence>
<protein>
    <submittedName>
        <fullName evidence="2">Exported protein</fullName>
    </submittedName>
</protein>
<keyword evidence="1" id="KW-0732">Signal</keyword>
<accession>B0RNY6</accession>
<dbReference type="EMBL" id="AM920689">
    <property type="protein sequence ID" value="CAP50171.1"/>
    <property type="molecule type" value="Genomic_DNA"/>
</dbReference>
<dbReference type="KEGG" id="xca:xcc-b100_0828"/>
<dbReference type="Proteomes" id="UP000001188">
    <property type="component" value="Chromosome"/>
</dbReference>